<comment type="caution">
    <text evidence="8">The sequence shown here is derived from an EMBL/GenBank/DDBJ whole genome shotgun (WGS) entry which is preliminary data.</text>
</comment>
<dbReference type="InterPro" id="IPR001907">
    <property type="entry name" value="ClpP"/>
</dbReference>
<dbReference type="InterPro" id="IPR029045">
    <property type="entry name" value="ClpP/crotonase-like_dom_sf"/>
</dbReference>
<dbReference type="Proteomes" id="UP001139207">
    <property type="component" value="Unassembled WGS sequence"/>
</dbReference>
<dbReference type="GO" id="GO:0005737">
    <property type="term" value="C:cytoplasm"/>
    <property type="evidence" value="ECO:0007669"/>
    <property type="project" value="UniProtKB-SubCell"/>
</dbReference>
<dbReference type="PRINTS" id="PR00127">
    <property type="entry name" value="CLPPROTEASEP"/>
</dbReference>
<accession>A0A9X2AZM7</accession>
<dbReference type="CDD" id="cd07017">
    <property type="entry name" value="S14_ClpP_2"/>
    <property type="match status" value="1"/>
</dbReference>
<dbReference type="InterPro" id="IPR023562">
    <property type="entry name" value="ClpP/TepA"/>
</dbReference>
<feature type="active site" evidence="6">
    <location>
        <position position="119"/>
    </location>
</feature>
<proteinExistence type="inferred from homology"/>
<dbReference type="Gene3D" id="3.90.226.10">
    <property type="entry name" value="2-enoyl-CoA Hydratase, Chain A, domain 1"/>
    <property type="match status" value="1"/>
</dbReference>
<evidence type="ECO:0000256" key="4">
    <source>
        <dbReference type="ARBA" id="ARBA00022801"/>
    </source>
</evidence>
<dbReference type="PANTHER" id="PTHR10381:SF70">
    <property type="entry name" value="ATP-DEPENDENT CLP PROTEASE PROTEOLYTIC SUBUNIT"/>
    <property type="match status" value="1"/>
</dbReference>
<reference evidence="8" key="1">
    <citation type="submission" date="2022-04" db="EMBL/GenBank/DDBJ databases">
        <title>Corynebacterium kalidii LD5P10.</title>
        <authorList>
            <person name="Sun J.Q."/>
        </authorList>
    </citation>
    <scope>NUCLEOTIDE SEQUENCE</scope>
    <source>
        <strain evidence="8">LD5P10</strain>
    </source>
</reference>
<sequence length="210" mass="22639">MPENNPDPTRTLDQEIYRDLYERRIIVLGDALEQDTANRLCTSLLLLASRDATADIILLINSPGGSVPGMLAIRDTMRGIPNDVATVNIGMAYSAGQFLLSAGTPGKRFTLPHAKVLLHQGSGGIGGTAQDIEIQAADIRHTRDTVLTCVAEDTGQPLDKVTRDSLRDRWFTAEQAKEYGFVDRVIDDLGLITGPDGLTARRAALGLGVN</sequence>
<feature type="active site" description="Nucleophile" evidence="6">
    <location>
        <position position="94"/>
    </location>
</feature>
<comment type="catalytic activity">
    <reaction evidence="6">
        <text>Hydrolysis of proteins to small peptides in the presence of ATP and magnesium. alpha-casein is the usual test substrate. In the absence of ATP, only oligopeptides shorter than five residues are hydrolyzed (such as succinyl-Leu-Tyr-|-NHMec, and Leu-Tyr-Leu-|-Tyr-Trp, in which cleavage of the -Tyr-|-Leu- and -Tyr-|-Trp bonds also occurs).</text>
        <dbReference type="EC" id="3.4.21.92"/>
    </reaction>
</comment>
<evidence type="ECO:0000313" key="8">
    <source>
        <dbReference type="EMBL" id="MCJ7858717.1"/>
    </source>
</evidence>
<dbReference type="EC" id="3.4.21.92" evidence="6"/>
<evidence type="ECO:0000256" key="5">
    <source>
        <dbReference type="ARBA" id="ARBA00022825"/>
    </source>
</evidence>
<gene>
    <name evidence="6" type="primary">clpP</name>
    <name evidence="8" type="ORF">MUN33_08305</name>
</gene>
<dbReference type="SUPFAM" id="SSF52096">
    <property type="entry name" value="ClpP/crotonase"/>
    <property type="match status" value="1"/>
</dbReference>
<dbReference type="GO" id="GO:0004252">
    <property type="term" value="F:serine-type endopeptidase activity"/>
    <property type="evidence" value="ECO:0007669"/>
    <property type="project" value="UniProtKB-UniRule"/>
</dbReference>
<comment type="subcellular location">
    <subcellularLocation>
        <location evidence="6">Cytoplasm</location>
    </subcellularLocation>
</comment>
<dbReference type="RefSeq" id="WP_244804458.1">
    <property type="nucleotide sequence ID" value="NZ_JALIEA010000013.1"/>
</dbReference>
<evidence type="ECO:0000256" key="7">
    <source>
        <dbReference type="RuleBase" id="RU003567"/>
    </source>
</evidence>
<organism evidence="8 9">
    <name type="scientific">Corynebacterium kalidii</name>
    <dbReference type="NCBI Taxonomy" id="2931982"/>
    <lineage>
        <taxon>Bacteria</taxon>
        <taxon>Bacillati</taxon>
        <taxon>Actinomycetota</taxon>
        <taxon>Actinomycetes</taxon>
        <taxon>Mycobacteriales</taxon>
        <taxon>Corynebacteriaceae</taxon>
        <taxon>Corynebacterium</taxon>
    </lineage>
</organism>
<protein>
    <recommendedName>
        <fullName evidence="6 7">ATP-dependent Clp protease proteolytic subunit</fullName>
        <ecNumber evidence="6">3.4.21.92</ecNumber>
    </recommendedName>
    <alternativeName>
        <fullName evidence="6">Endopeptidase Clp</fullName>
    </alternativeName>
</protein>
<dbReference type="GO" id="GO:0051117">
    <property type="term" value="F:ATPase binding"/>
    <property type="evidence" value="ECO:0007669"/>
    <property type="project" value="TreeGrafter"/>
</dbReference>
<name>A0A9X2AZM7_9CORY</name>
<evidence type="ECO:0000256" key="1">
    <source>
        <dbReference type="ARBA" id="ARBA00007039"/>
    </source>
</evidence>
<keyword evidence="4 6" id="KW-0378">Hydrolase</keyword>
<comment type="function">
    <text evidence="6">Cleaves peptides in various proteins in a process that requires ATP hydrolysis. Has a chymotrypsin-like activity. Plays a major role in the degradation of misfolded proteins.</text>
</comment>
<comment type="subunit">
    <text evidence="6">Fourteen ClpP subunits assemble into 2 heptameric rings which stack back to back to give a disk-like structure with a central cavity, resembling the structure of eukaryotic proteasomes.</text>
</comment>
<evidence type="ECO:0000256" key="2">
    <source>
        <dbReference type="ARBA" id="ARBA00022490"/>
    </source>
</evidence>
<evidence type="ECO:0000313" key="9">
    <source>
        <dbReference type="Proteomes" id="UP001139207"/>
    </source>
</evidence>
<comment type="similarity">
    <text evidence="1 6 7">Belongs to the peptidase S14 family.</text>
</comment>
<dbReference type="Pfam" id="PF00574">
    <property type="entry name" value="CLP_protease"/>
    <property type="match status" value="1"/>
</dbReference>
<dbReference type="GO" id="GO:0004176">
    <property type="term" value="F:ATP-dependent peptidase activity"/>
    <property type="evidence" value="ECO:0007669"/>
    <property type="project" value="InterPro"/>
</dbReference>
<dbReference type="AlphaFoldDB" id="A0A9X2AZM7"/>
<dbReference type="EMBL" id="JALIEA010000013">
    <property type="protein sequence ID" value="MCJ7858717.1"/>
    <property type="molecule type" value="Genomic_DNA"/>
</dbReference>
<dbReference type="HAMAP" id="MF_00444">
    <property type="entry name" value="ClpP"/>
    <property type="match status" value="1"/>
</dbReference>
<dbReference type="GO" id="GO:0009368">
    <property type="term" value="C:endopeptidase Clp complex"/>
    <property type="evidence" value="ECO:0007669"/>
    <property type="project" value="TreeGrafter"/>
</dbReference>
<evidence type="ECO:0000256" key="6">
    <source>
        <dbReference type="HAMAP-Rule" id="MF_00444"/>
    </source>
</evidence>
<keyword evidence="2 6" id="KW-0963">Cytoplasm</keyword>
<dbReference type="GO" id="GO:0006515">
    <property type="term" value="P:protein quality control for misfolded or incompletely synthesized proteins"/>
    <property type="evidence" value="ECO:0007669"/>
    <property type="project" value="TreeGrafter"/>
</dbReference>
<dbReference type="PANTHER" id="PTHR10381">
    <property type="entry name" value="ATP-DEPENDENT CLP PROTEASE PROTEOLYTIC SUBUNIT"/>
    <property type="match status" value="1"/>
</dbReference>
<evidence type="ECO:0000256" key="3">
    <source>
        <dbReference type="ARBA" id="ARBA00022670"/>
    </source>
</evidence>
<keyword evidence="9" id="KW-1185">Reference proteome</keyword>
<keyword evidence="5 6" id="KW-0720">Serine protease</keyword>
<keyword evidence="3 6" id="KW-0645">Protease</keyword>